<dbReference type="Gene3D" id="3.10.20.370">
    <property type="match status" value="1"/>
</dbReference>
<evidence type="ECO:0000313" key="3">
    <source>
        <dbReference type="Proteomes" id="UP001239994"/>
    </source>
</evidence>
<dbReference type="Proteomes" id="UP001239994">
    <property type="component" value="Unassembled WGS sequence"/>
</dbReference>
<organism evidence="2 3">
    <name type="scientific">Electrophorus voltai</name>
    <dbReference type="NCBI Taxonomy" id="2609070"/>
    <lineage>
        <taxon>Eukaryota</taxon>
        <taxon>Metazoa</taxon>
        <taxon>Chordata</taxon>
        <taxon>Craniata</taxon>
        <taxon>Vertebrata</taxon>
        <taxon>Euteleostomi</taxon>
        <taxon>Actinopterygii</taxon>
        <taxon>Neopterygii</taxon>
        <taxon>Teleostei</taxon>
        <taxon>Ostariophysi</taxon>
        <taxon>Gymnotiformes</taxon>
        <taxon>Gymnotoidei</taxon>
        <taxon>Gymnotidae</taxon>
        <taxon>Electrophorus</taxon>
    </lineage>
</organism>
<dbReference type="PANTHER" id="PTHR33064">
    <property type="entry name" value="POL PROTEIN"/>
    <property type="match status" value="1"/>
</dbReference>
<dbReference type="Pfam" id="PF17919">
    <property type="entry name" value="RT_RNaseH_2"/>
    <property type="match status" value="1"/>
</dbReference>
<dbReference type="AlphaFoldDB" id="A0AAD9E4P8"/>
<evidence type="ECO:0000313" key="2">
    <source>
        <dbReference type="EMBL" id="KAK1802157.1"/>
    </source>
</evidence>
<reference evidence="2" key="1">
    <citation type="submission" date="2023-03" db="EMBL/GenBank/DDBJ databases">
        <title>Electrophorus voltai genome.</title>
        <authorList>
            <person name="Bian C."/>
        </authorList>
    </citation>
    <scope>NUCLEOTIDE SEQUENCE</scope>
    <source>
        <strain evidence="2">CB-2022</strain>
        <tissue evidence="2">Muscle</tissue>
    </source>
</reference>
<protein>
    <recommendedName>
        <fullName evidence="1">Reverse transcriptase/retrotransposon-derived protein RNase H-like domain-containing protein</fullName>
    </recommendedName>
</protein>
<sequence>MYLGFLLSGGERRFSGDHRAVIRDIPLPSTKQAMLSFLGLINYCCQWVPDCSFHDKVHRQGCGKDCPDTLVWTEAMYHSFRTLKSALCSAPALGLPNNNLPFHLYVSENGSTAVGVLAQEHGGSYRSVAYLSKTFDSVVQGMPACLCALAASALLVTDAEKLAPSHPIVLHTSHQDQVATIYTDSCYAFGVAHDFDKPTHPFIPGDTVLVKSLNPRKVGEAAYGPPTTVIAVTQNAVLTSGSVATRQPAEEITSS</sequence>
<evidence type="ECO:0000259" key="1">
    <source>
        <dbReference type="Pfam" id="PF17919"/>
    </source>
</evidence>
<dbReference type="PANTHER" id="PTHR33064:SF37">
    <property type="entry name" value="RIBONUCLEASE H"/>
    <property type="match status" value="1"/>
</dbReference>
<dbReference type="InterPro" id="IPR051320">
    <property type="entry name" value="Viral_Replic_Matur_Polypro"/>
</dbReference>
<dbReference type="InterPro" id="IPR043128">
    <property type="entry name" value="Rev_trsase/Diguanyl_cyclase"/>
</dbReference>
<name>A0AAD9E4P8_9TELE</name>
<feature type="domain" description="Reverse transcriptase/retrotransposon-derived protein RNase H-like" evidence="1">
    <location>
        <begin position="72"/>
        <end position="153"/>
    </location>
</feature>
<keyword evidence="3" id="KW-1185">Reference proteome</keyword>
<gene>
    <name evidence="2" type="ORF">P4O66_021828</name>
</gene>
<accession>A0AAD9E4P8</accession>
<dbReference type="Gene3D" id="3.30.70.270">
    <property type="match status" value="1"/>
</dbReference>
<dbReference type="Gene3D" id="2.30.30.850">
    <property type="match status" value="1"/>
</dbReference>
<dbReference type="InterPro" id="IPR041577">
    <property type="entry name" value="RT_RNaseH_2"/>
</dbReference>
<dbReference type="EMBL" id="JAROKS010000007">
    <property type="protein sequence ID" value="KAK1802157.1"/>
    <property type="molecule type" value="Genomic_DNA"/>
</dbReference>
<comment type="caution">
    <text evidence="2">The sequence shown here is derived from an EMBL/GenBank/DDBJ whole genome shotgun (WGS) entry which is preliminary data.</text>
</comment>
<dbReference type="InterPro" id="IPR043502">
    <property type="entry name" value="DNA/RNA_pol_sf"/>
</dbReference>
<dbReference type="SUPFAM" id="SSF56672">
    <property type="entry name" value="DNA/RNA polymerases"/>
    <property type="match status" value="1"/>
</dbReference>
<proteinExistence type="predicted"/>